<keyword evidence="9" id="KW-1185">Reference proteome</keyword>
<dbReference type="GO" id="GO:0046677">
    <property type="term" value="P:response to antibiotic"/>
    <property type="evidence" value="ECO:0007669"/>
    <property type="project" value="TreeGrafter"/>
</dbReference>
<dbReference type="Gene3D" id="2.40.30.170">
    <property type="match status" value="1"/>
</dbReference>
<feature type="signal peptide" evidence="3">
    <location>
        <begin position="1"/>
        <end position="18"/>
    </location>
</feature>
<dbReference type="GO" id="GO:0005886">
    <property type="term" value="C:plasma membrane"/>
    <property type="evidence" value="ECO:0007669"/>
    <property type="project" value="UniProtKB-SubCell"/>
</dbReference>
<dbReference type="FunFam" id="2.40.420.20:FF:000001">
    <property type="entry name" value="Efflux RND transporter periplasmic adaptor subunit"/>
    <property type="match status" value="1"/>
</dbReference>
<feature type="domain" description="Multidrug resistance protein MdtA-like C-terminal permuted SH3" evidence="7">
    <location>
        <begin position="303"/>
        <end position="362"/>
    </location>
</feature>
<dbReference type="Pfam" id="PF25876">
    <property type="entry name" value="HH_MFP_RND"/>
    <property type="match status" value="1"/>
</dbReference>
<gene>
    <name evidence="8" type="ORF">C6Y40_03400</name>
</gene>
<dbReference type="Gene3D" id="2.40.420.20">
    <property type="match status" value="1"/>
</dbReference>
<comment type="caution">
    <text evidence="8">The sequence shown here is derived from an EMBL/GenBank/DDBJ whole genome shotgun (WGS) entry which is preliminary data.</text>
</comment>
<dbReference type="PANTHER" id="PTHR30158:SF26">
    <property type="entry name" value="RESISTANCE-NODULATION-CELL DIVISION (RND) MULTIDRUG EFFLUX MEMBRANE FUSION PROTEIN MEXE"/>
    <property type="match status" value="1"/>
</dbReference>
<feature type="domain" description="Multidrug resistance protein MdtA-like beta-barrel" evidence="6">
    <location>
        <begin position="230"/>
        <end position="294"/>
    </location>
</feature>
<dbReference type="OrthoDB" id="9816569at2"/>
<dbReference type="SUPFAM" id="SSF111369">
    <property type="entry name" value="HlyD-like secretion proteins"/>
    <property type="match status" value="1"/>
</dbReference>
<evidence type="ECO:0000259" key="5">
    <source>
        <dbReference type="Pfam" id="PF25917"/>
    </source>
</evidence>
<dbReference type="RefSeq" id="WP_105933347.1">
    <property type="nucleotide sequence ID" value="NZ_PVNP01000025.1"/>
</dbReference>
<feature type="chain" id="PRO_5015584547" evidence="3">
    <location>
        <begin position="19"/>
        <end position="409"/>
    </location>
</feature>
<dbReference type="InterPro" id="IPR058625">
    <property type="entry name" value="MdtA-like_BSH"/>
</dbReference>
<evidence type="ECO:0000256" key="1">
    <source>
        <dbReference type="ARBA" id="ARBA00004519"/>
    </source>
</evidence>
<dbReference type="AlphaFoldDB" id="A0A2S9VFB8"/>
<accession>A0A2S9VFB8</accession>
<evidence type="ECO:0000313" key="9">
    <source>
        <dbReference type="Proteomes" id="UP000238949"/>
    </source>
</evidence>
<proteinExistence type="inferred from homology"/>
<dbReference type="Pfam" id="PF25944">
    <property type="entry name" value="Beta-barrel_RND"/>
    <property type="match status" value="1"/>
</dbReference>
<dbReference type="PROSITE" id="PS51257">
    <property type="entry name" value="PROKAR_LIPOPROTEIN"/>
    <property type="match status" value="1"/>
</dbReference>
<dbReference type="Proteomes" id="UP000238949">
    <property type="component" value="Unassembled WGS sequence"/>
</dbReference>
<dbReference type="InterPro" id="IPR006143">
    <property type="entry name" value="RND_pump_MFP"/>
</dbReference>
<evidence type="ECO:0000256" key="3">
    <source>
        <dbReference type="SAM" id="SignalP"/>
    </source>
</evidence>
<dbReference type="Pfam" id="PF25917">
    <property type="entry name" value="BSH_RND"/>
    <property type="match status" value="1"/>
</dbReference>
<feature type="domain" description="Multidrug resistance protein MdtA-like barrel-sandwich hybrid" evidence="5">
    <location>
        <begin position="64"/>
        <end position="202"/>
    </location>
</feature>
<dbReference type="InterPro" id="IPR058626">
    <property type="entry name" value="MdtA-like_b-barrel"/>
</dbReference>
<dbReference type="Pfam" id="PF25967">
    <property type="entry name" value="RND-MFP_C"/>
    <property type="match status" value="1"/>
</dbReference>
<dbReference type="InterPro" id="IPR058624">
    <property type="entry name" value="MdtA-like_HH"/>
</dbReference>
<evidence type="ECO:0000313" key="8">
    <source>
        <dbReference type="EMBL" id="PRO74995.1"/>
    </source>
</evidence>
<dbReference type="Gene3D" id="2.40.50.100">
    <property type="match status" value="1"/>
</dbReference>
<sequence>MFPLNKATLIIISVLASAVLVGCSADKNEQSAPAMRAPTVSVAEVVSLRLSEWDEFSGRLSAPETVTLIPRISGYIERVLFTEGTSVKEGQVLLQIDPAPFQAEVERLQAQLTSAKSRVDLARSEFERGKTLIGQNAISQEALDNRHAAVQQADADAAAIKAALKRAELDLSYTRVKAPISGRVSRAQITQGNYVTAGQSELTHIVSTSKMYAYFNVDEQTYLNYVRDELTESQSGMRQPVSMALAGDTAFGYSGYIDFIDNQVSEQTGSITLRATFDNPNRNLMPGLYARVRLAGTPTHDGILIDEKAIGTDLNNKFVLVVGEGNIVEYRPVKLGESLGDLRIVKAGLESGDNIIISGLQRVMPGIQITPDVTTMANPAAIAAIETAQRKLDQKQIALTASYTVLADQ</sequence>
<dbReference type="GO" id="GO:0022857">
    <property type="term" value="F:transmembrane transporter activity"/>
    <property type="evidence" value="ECO:0007669"/>
    <property type="project" value="InterPro"/>
</dbReference>
<comment type="similarity">
    <text evidence="2">Belongs to the membrane fusion protein (MFP) (TC 8.A.1) family.</text>
</comment>
<keyword evidence="3" id="KW-0732">Signal</keyword>
<feature type="domain" description="Multidrug resistance protein MdtA-like alpha-helical hairpin" evidence="4">
    <location>
        <begin position="106"/>
        <end position="174"/>
    </location>
</feature>
<evidence type="ECO:0000259" key="6">
    <source>
        <dbReference type="Pfam" id="PF25944"/>
    </source>
</evidence>
<organism evidence="8 9">
    <name type="scientific">Alteromonas alba</name>
    <dbReference type="NCBI Taxonomy" id="2079529"/>
    <lineage>
        <taxon>Bacteria</taxon>
        <taxon>Pseudomonadati</taxon>
        <taxon>Pseudomonadota</taxon>
        <taxon>Gammaproteobacteria</taxon>
        <taxon>Alteromonadales</taxon>
        <taxon>Alteromonadaceae</taxon>
        <taxon>Alteromonas/Salinimonas group</taxon>
        <taxon>Alteromonas</taxon>
    </lineage>
</organism>
<protein>
    <submittedName>
        <fullName evidence="8">Efflux transporter periplasmic adaptor subunit</fullName>
    </submittedName>
</protein>
<comment type="subcellular location">
    <subcellularLocation>
        <location evidence="1">Cell inner membrane</location>
        <topology evidence="1">Lipid-anchor</topology>
    </subcellularLocation>
</comment>
<dbReference type="PANTHER" id="PTHR30158">
    <property type="entry name" value="ACRA/E-RELATED COMPONENT OF DRUG EFFLUX TRANSPORTER"/>
    <property type="match status" value="1"/>
</dbReference>
<reference evidence="9" key="1">
    <citation type="journal article" date="2020" name="Int. J. Syst. Evol. Microbiol.">
        <title>Alteromonas alba sp. nov., a marine bacterium isolated from the seawater of the West Pacific Ocean.</title>
        <authorList>
            <person name="Sun C."/>
            <person name="Wu Y.-H."/>
            <person name="Xamxidin M."/>
            <person name="Cheng H."/>
            <person name="Xu X.-W."/>
        </authorList>
    </citation>
    <scope>NUCLEOTIDE SEQUENCE [LARGE SCALE GENOMIC DNA]</scope>
    <source>
        <strain evidence="9">190</strain>
    </source>
</reference>
<dbReference type="InterPro" id="IPR058627">
    <property type="entry name" value="MdtA-like_C"/>
</dbReference>
<name>A0A2S9VFB8_9ALTE</name>
<evidence type="ECO:0000259" key="4">
    <source>
        <dbReference type="Pfam" id="PF25876"/>
    </source>
</evidence>
<evidence type="ECO:0000256" key="2">
    <source>
        <dbReference type="ARBA" id="ARBA00009477"/>
    </source>
</evidence>
<evidence type="ECO:0000259" key="7">
    <source>
        <dbReference type="Pfam" id="PF25967"/>
    </source>
</evidence>
<dbReference type="EMBL" id="PVNP01000025">
    <property type="protein sequence ID" value="PRO74995.1"/>
    <property type="molecule type" value="Genomic_DNA"/>
</dbReference>
<dbReference type="NCBIfam" id="TIGR01730">
    <property type="entry name" value="RND_mfp"/>
    <property type="match status" value="1"/>
</dbReference>
<dbReference type="Gene3D" id="1.10.287.470">
    <property type="entry name" value="Helix hairpin bin"/>
    <property type="match status" value="1"/>
</dbReference>